<evidence type="ECO:0000256" key="1">
    <source>
        <dbReference type="SAM" id="MobiDB-lite"/>
    </source>
</evidence>
<comment type="caution">
    <text evidence="2">The sequence shown here is derived from an EMBL/GenBank/DDBJ whole genome shotgun (WGS) entry which is preliminary data.</text>
</comment>
<dbReference type="AlphaFoldDB" id="A0AAN8I3B5"/>
<feature type="region of interest" description="Disordered" evidence="1">
    <location>
        <begin position="324"/>
        <end position="417"/>
    </location>
</feature>
<feature type="compositionally biased region" description="Basic and acidic residues" evidence="1">
    <location>
        <begin position="131"/>
        <end position="141"/>
    </location>
</feature>
<feature type="region of interest" description="Disordered" evidence="1">
    <location>
        <begin position="56"/>
        <end position="87"/>
    </location>
</feature>
<dbReference type="EMBL" id="JAKLMC020000051">
    <property type="protein sequence ID" value="KAK5948200.1"/>
    <property type="molecule type" value="Genomic_DNA"/>
</dbReference>
<evidence type="ECO:0000313" key="2">
    <source>
        <dbReference type="EMBL" id="KAK5948200.1"/>
    </source>
</evidence>
<feature type="region of interest" description="Disordered" evidence="1">
    <location>
        <begin position="100"/>
        <end position="143"/>
    </location>
</feature>
<accession>A0AAN8I3B5</accession>
<reference evidence="2 3" key="1">
    <citation type="submission" date="2022-12" db="EMBL/GenBank/DDBJ databases">
        <title>Genomic features and morphological characterization of a novel Knufia sp. strain isolated from spacecraft assembly facility.</title>
        <authorList>
            <person name="Teixeira M."/>
            <person name="Chander A.M."/>
            <person name="Stajich J.E."/>
            <person name="Venkateswaran K."/>
        </authorList>
    </citation>
    <scope>NUCLEOTIDE SEQUENCE [LARGE SCALE GENOMIC DNA]</scope>
    <source>
        <strain evidence="2 3">FJI-L2-BK-P2</strain>
    </source>
</reference>
<sequence>MAAQLNTDATFEPSLTRSPTSKDTLHSVTALARFEFEPGRGNDGTKIMMVEWQDDNKTRHKSGSWQVSWPGKKTTFAADDNPSDSTNRLYFLLPPGETVPPSIRITYQPPKDGEPPKSSNLQTYESSPRPSSRDGDRDSDTLHMTVHPLPAIFTPELGANAKASGKKGVLHTIWAKRRLQVLAREIRSETEFNLEGIALEMAMAEKQWIEQNFGIIPSQPKPQTPAGGLKLDLGAVNSGIASPPVSPGMQSPRSPGGRRLTDKLKGLSIMTNDKEYGNVNTPTREINPLSPEVGDMAVSSFSTFKGDRPVGKTPQTAIRRMMPISPPSEVTDDQAQSATASLAGIASGQSSARPDSGVLPRKPQGDTEGDGEDLFAVAMSPRSPDAPKSPFSLSSSEDIGGVSGGGAFSRIKGIQTK</sequence>
<name>A0AAN8I3B5_9EURO</name>
<proteinExistence type="predicted"/>
<protein>
    <submittedName>
        <fullName evidence="2">Uncharacterized protein</fullName>
    </submittedName>
</protein>
<evidence type="ECO:0000313" key="3">
    <source>
        <dbReference type="Proteomes" id="UP001316803"/>
    </source>
</evidence>
<feature type="region of interest" description="Disordered" evidence="1">
    <location>
        <begin position="1"/>
        <end position="23"/>
    </location>
</feature>
<organism evidence="2 3">
    <name type="scientific">Knufia fluminis</name>
    <dbReference type="NCBI Taxonomy" id="191047"/>
    <lineage>
        <taxon>Eukaryota</taxon>
        <taxon>Fungi</taxon>
        <taxon>Dikarya</taxon>
        <taxon>Ascomycota</taxon>
        <taxon>Pezizomycotina</taxon>
        <taxon>Eurotiomycetes</taxon>
        <taxon>Chaetothyriomycetidae</taxon>
        <taxon>Chaetothyriales</taxon>
        <taxon>Trichomeriaceae</taxon>
        <taxon>Knufia</taxon>
    </lineage>
</organism>
<gene>
    <name evidence="2" type="ORF">OHC33_010748</name>
</gene>
<feature type="compositionally biased region" description="Polar residues" evidence="1">
    <location>
        <begin position="1"/>
        <end position="22"/>
    </location>
</feature>
<keyword evidence="3" id="KW-1185">Reference proteome</keyword>
<dbReference type="Proteomes" id="UP001316803">
    <property type="component" value="Unassembled WGS sequence"/>
</dbReference>
<feature type="region of interest" description="Disordered" evidence="1">
    <location>
        <begin position="273"/>
        <end position="292"/>
    </location>
</feature>